<keyword evidence="1" id="KW-0217">Developmental protein</keyword>
<organism evidence="5 6">
    <name type="scientific">Myripristis murdjan</name>
    <name type="common">pinecone soldierfish</name>
    <dbReference type="NCBI Taxonomy" id="586833"/>
    <lineage>
        <taxon>Eukaryota</taxon>
        <taxon>Metazoa</taxon>
        <taxon>Chordata</taxon>
        <taxon>Craniata</taxon>
        <taxon>Vertebrata</taxon>
        <taxon>Euteleostomi</taxon>
        <taxon>Actinopterygii</taxon>
        <taxon>Neopterygii</taxon>
        <taxon>Teleostei</taxon>
        <taxon>Neoteleostei</taxon>
        <taxon>Acanthomorphata</taxon>
        <taxon>Holocentriformes</taxon>
        <taxon>Holocentridae</taxon>
        <taxon>Myripristis</taxon>
    </lineage>
</organism>
<dbReference type="Ensembl" id="ENSMMDT00005021307.1">
    <property type="protein sequence ID" value="ENSMMDP00005020823.1"/>
    <property type="gene ID" value="ENSMMDG00005010226.1"/>
</dbReference>
<keyword evidence="6" id="KW-1185">Reference proteome</keyword>
<dbReference type="SMART" id="SM00063">
    <property type="entry name" value="FRI"/>
    <property type="match status" value="1"/>
</dbReference>
<evidence type="ECO:0000313" key="6">
    <source>
        <dbReference type="Proteomes" id="UP000472263"/>
    </source>
</evidence>
<dbReference type="Gene3D" id="1.10.2000.10">
    <property type="entry name" value="Frizzled cysteine-rich domain"/>
    <property type="match status" value="1"/>
</dbReference>
<dbReference type="AlphaFoldDB" id="A0A667Y2P6"/>
<reference evidence="5" key="1">
    <citation type="submission" date="2019-06" db="EMBL/GenBank/DDBJ databases">
        <authorList>
            <consortium name="Wellcome Sanger Institute Data Sharing"/>
        </authorList>
    </citation>
    <scope>NUCLEOTIDE SEQUENCE [LARGE SCALE GENOMIC DNA]</scope>
</reference>
<evidence type="ECO:0000259" key="4">
    <source>
        <dbReference type="PROSITE" id="PS50038"/>
    </source>
</evidence>
<dbReference type="SUPFAM" id="SSF63501">
    <property type="entry name" value="Frizzled cysteine-rich domain"/>
    <property type="match status" value="1"/>
</dbReference>
<dbReference type="InterPro" id="IPR015526">
    <property type="entry name" value="Frizzled/SFRP"/>
</dbReference>
<protein>
    <recommendedName>
        <fullName evidence="4">FZ domain-containing protein</fullName>
    </recommendedName>
</protein>
<dbReference type="GO" id="GO:0035567">
    <property type="term" value="P:non-canonical Wnt signaling pathway"/>
    <property type="evidence" value="ECO:0007669"/>
    <property type="project" value="TreeGrafter"/>
</dbReference>
<feature type="domain" description="FZ" evidence="4">
    <location>
        <begin position="1"/>
        <end position="103"/>
    </location>
</feature>
<evidence type="ECO:0000256" key="1">
    <source>
        <dbReference type="ARBA" id="ARBA00022473"/>
    </source>
</evidence>
<reference evidence="5" key="3">
    <citation type="submission" date="2025-09" db="UniProtKB">
        <authorList>
            <consortium name="Ensembl"/>
        </authorList>
    </citation>
    <scope>IDENTIFICATION</scope>
</reference>
<dbReference type="PANTHER" id="PTHR11309">
    <property type="entry name" value="FRIZZLED"/>
    <property type="match status" value="1"/>
</dbReference>
<dbReference type="InterPro" id="IPR020067">
    <property type="entry name" value="Frizzled_dom"/>
</dbReference>
<evidence type="ECO:0000256" key="3">
    <source>
        <dbReference type="PROSITE-ProRule" id="PRU00090"/>
    </source>
</evidence>
<evidence type="ECO:0000313" key="5">
    <source>
        <dbReference type="Ensembl" id="ENSMMDP00005020823.1"/>
    </source>
</evidence>
<name>A0A667Y2P6_9TELE</name>
<dbReference type="GO" id="GO:0017147">
    <property type="term" value="F:Wnt-protein binding"/>
    <property type="evidence" value="ECO:0007669"/>
    <property type="project" value="TreeGrafter"/>
</dbReference>
<comment type="caution">
    <text evidence="3">Lacks conserved residue(s) required for the propagation of feature annotation.</text>
</comment>
<dbReference type="InParanoid" id="A0A667Y2P6"/>
<dbReference type="GO" id="GO:0042813">
    <property type="term" value="F:Wnt receptor activity"/>
    <property type="evidence" value="ECO:0007669"/>
    <property type="project" value="TreeGrafter"/>
</dbReference>
<accession>A0A667Y2P6</accession>
<keyword evidence="2 3" id="KW-1015">Disulfide bond</keyword>
<dbReference type="Pfam" id="PF01392">
    <property type="entry name" value="Fz"/>
    <property type="match status" value="1"/>
</dbReference>
<dbReference type="InterPro" id="IPR036790">
    <property type="entry name" value="Frizzled_dom_sf"/>
</dbReference>
<dbReference type="PANTHER" id="PTHR11309:SF47">
    <property type="entry name" value="FRIZZLED"/>
    <property type="match status" value="1"/>
</dbReference>
<feature type="disulfide bond" evidence="3">
    <location>
        <begin position="68"/>
        <end position="92"/>
    </location>
</feature>
<dbReference type="GO" id="GO:0005886">
    <property type="term" value="C:plasma membrane"/>
    <property type="evidence" value="ECO:0007669"/>
    <property type="project" value="TreeGrafter"/>
</dbReference>
<proteinExistence type="predicted"/>
<dbReference type="PROSITE" id="PS50038">
    <property type="entry name" value="FZ"/>
    <property type="match status" value="1"/>
</dbReference>
<evidence type="ECO:0000256" key="2">
    <source>
        <dbReference type="ARBA" id="ARBA00023157"/>
    </source>
</evidence>
<dbReference type="Proteomes" id="UP000472263">
    <property type="component" value="Chromosome 16"/>
</dbReference>
<sequence>MKKGLSYNQTKMPNLLGQQSQRDAAIKMSFFNSLVQSVCRVDIRYFLCLVYAPRCVEGEQQKPCKSLCEKSKRGCEGLMSNFGIQWPEELNCDSFPEDMCVTVSSGRLAESEQFRLQLS</sequence>
<reference evidence="5" key="2">
    <citation type="submission" date="2025-08" db="UniProtKB">
        <authorList>
            <consortium name="Ensembl"/>
        </authorList>
    </citation>
    <scope>IDENTIFICATION</scope>
</reference>
<dbReference type="GeneTree" id="ENSGT00940000166686"/>
<dbReference type="GO" id="GO:0060070">
    <property type="term" value="P:canonical Wnt signaling pathway"/>
    <property type="evidence" value="ECO:0007669"/>
    <property type="project" value="TreeGrafter"/>
</dbReference>